<dbReference type="GO" id="GO:0005975">
    <property type="term" value="P:carbohydrate metabolic process"/>
    <property type="evidence" value="ECO:0007669"/>
    <property type="project" value="InterPro"/>
</dbReference>
<keyword evidence="6" id="KW-1185">Reference proteome</keyword>
<organism evidence="5 6">
    <name type="scientific">Rozella allomycis (strain CSF55)</name>
    <dbReference type="NCBI Taxonomy" id="988480"/>
    <lineage>
        <taxon>Eukaryota</taxon>
        <taxon>Fungi</taxon>
        <taxon>Fungi incertae sedis</taxon>
        <taxon>Cryptomycota</taxon>
        <taxon>Cryptomycota incertae sedis</taxon>
        <taxon>Rozella</taxon>
    </lineage>
</organism>
<feature type="region of interest" description="Disordered" evidence="2">
    <location>
        <begin position="51"/>
        <end position="122"/>
    </location>
</feature>
<feature type="chain" id="PRO_5001704820" evidence="3">
    <location>
        <begin position="20"/>
        <end position="360"/>
    </location>
</feature>
<evidence type="ECO:0000256" key="2">
    <source>
        <dbReference type="SAM" id="MobiDB-lite"/>
    </source>
</evidence>
<dbReference type="PANTHER" id="PTHR10963">
    <property type="entry name" value="GLYCOSYL HYDROLASE-RELATED"/>
    <property type="match status" value="1"/>
</dbReference>
<dbReference type="GO" id="GO:0030246">
    <property type="term" value="F:carbohydrate binding"/>
    <property type="evidence" value="ECO:0007669"/>
    <property type="project" value="UniProtKB-KW"/>
</dbReference>
<dbReference type="InterPro" id="IPR013320">
    <property type="entry name" value="ConA-like_dom_sf"/>
</dbReference>
<comment type="similarity">
    <text evidence="1">Belongs to the glycosyl hydrolase 16 family.</text>
</comment>
<evidence type="ECO:0000313" key="5">
    <source>
        <dbReference type="EMBL" id="EPZ33751.1"/>
    </source>
</evidence>
<dbReference type="Pfam" id="PF00722">
    <property type="entry name" value="Glyco_hydro_16"/>
    <property type="match status" value="1"/>
</dbReference>
<dbReference type="PANTHER" id="PTHR10963:SF55">
    <property type="entry name" value="GLYCOSIDE HYDROLASE FAMILY 16 PROTEIN"/>
    <property type="match status" value="1"/>
</dbReference>
<dbReference type="AlphaFoldDB" id="A0A075ATX1"/>
<dbReference type="GO" id="GO:0004553">
    <property type="term" value="F:hydrolase activity, hydrolyzing O-glycosyl compounds"/>
    <property type="evidence" value="ECO:0007669"/>
    <property type="project" value="InterPro"/>
</dbReference>
<dbReference type="PROSITE" id="PS51762">
    <property type="entry name" value="GH16_2"/>
    <property type="match status" value="1"/>
</dbReference>
<feature type="domain" description="GH16" evidence="4">
    <location>
        <begin position="106"/>
        <end position="349"/>
    </location>
</feature>
<dbReference type="InterPro" id="IPR000757">
    <property type="entry name" value="Beta-glucanase-like"/>
</dbReference>
<gene>
    <name evidence="5" type="ORF">O9G_002389</name>
</gene>
<accession>A0A075ATX1</accession>
<dbReference type="HOGENOM" id="CLU_769768_0_0_1"/>
<evidence type="ECO:0000256" key="1">
    <source>
        <dbReference type="ARBA" id="ARBA00006865"/>
    </source>
</evidence>
<dbReference type="Gene3D" id="2.60.120.200">
    <property type="match status" value="1"/>
</dbReference>
<name>A0A075ATX1_ROZAC</name>
<reference evidence="5 6" key="1">
    <citation type="journal article" date="2013" name="Curr. Biol.">
        <title>Shared signatures of parasitism and phylogenomics unite Cryptomycota and microsporidia.</title>
        <authorList>
            <person name="James T.Y."/>
            <person name="Pelin A."/>
            <person name="Bonen L."/>
            <person name="Ahrendt S."/>
            <person name="Sain D."/>
            <person name="Corradi N."/>
            <person name="Stajich J.E."/>
        </authorList>
    </citation>
    <scope>NUCLEOTIDE SEQUENCE [LARGE SCALE GENOMIC DNA]</scope>
    <source>
        <strain evidence="5 6">CSF55</strain>
    </source>
</reference>
<evidence type="ECO:0000256" key="3">
    <source>
        <dbReference type="SAM" id="SignalP"/>
    </source>
</evidence>
<keyword evidence="3" id="KW-0732">Signal</keyword>
<sequence>MEFFAKIVLVMFALNISYQFNIDELFNGLSSKDVQKIVRLVNDFIAEQRNTKPQAISSSTEQNTNGNQVQRQSEPPPASNTPPSNTPASNTPPVSPTNQDNSKQDANQNNAPPAPVNSSDSYSTWSANLANFQKSDWCFDIWTAETGRDGNGEAQDYTDSPDVIYSKNGSLYLHAIRKNGRWYAPRIKSNVGFDYGRFEATVTLTETVPGAFPAVWMLPGGDGNDSFHWPYDGEIDIFEYNQGWGQIAVNQGAHYGAKNRDKCDCVASKCAIQPNKPMIFAVEKTPDRLTFFCDGTKSHEINNPNTGNKNDWPFNLRKFRFILNYAIEPSWSKNAGKVVPQGVDKLTMIVSQLQVKPLSK</sequence>
<protein>
    <submittedName>
        <fullName evidence="5">Concanavalin A-like lectin/glucanase, subgroup domain-containing protein</fullName>
    </submittedName>
</protein>
<feature type="signal peptide" evidence="3">
    <location>
        <begin position="1"/>
        <end position="19"/>
    </location>
</feature>
<dbReference type="OrthoDB" id="192832at2759"/>
<proteinExistence type="inferred from homology"/>
<dbReference type="EMBL" id="KE561045">
    <property type="protein sequence ID" value="EPZ33751.1"/>
    <property type="molecule type" value="Genomic_DNA"/>
</dbReference>
<dbReference type="InterPro" id="IPR050546">
    <property type="entry name" value="Glycosyl_Hydrlase_16"/>
</dbReference>
<feature type="compositionally biased region" description="Low complexity" evidence="2">
    <location>
        <begin position="81"/>
        <end position="98"/>
    </location>
</feature>
<dbReference type="Proteomes" id="UP000030755">
    <property type="component" value="Unassembled WGS sequence"/>
</dbReference>
<evidence type="ECO:0000313" key="6">
    <source>
        <dbReference type="Proteomes" id="UP000030755"/>
    </source>
</evidence>
<feature type="compositionally biased region" description="Polar residues" evidence="2">
    <location>
        <begin position="51"/>
        <end position="73"/>
    </location>
</feature>
<dbReference type="CDD" id="cd08023">
    <property type="entry name" value="GH16_laminarinase_like"/>
    <property type="match status" value="1"/>
</dbReference>
<dbReference type="SUPFAM" id="SSF49899">
    <property type="entry name" value="Concanavalin A-like lectins/glucanases"/>
    <property type="match status" value="1"/>
</dbReference>
<keyword evidence="5" id="KW-0430">Lectin</keyword>
<evidence type="ECO:0000259" key="4">
    <source>
        <dbReference type="PROSITE" id="PS51762"/>
    </source>
</evidence>